<dbReference type="PANTHER" id="PTHR43852:SF2">
    <property type="entry name" value="PROTEIN ADENYLYLTRANSFERASE MNTA"/>
    <property type="match status" value="1"/>
</dbReference>
<dbReference type="eggNOG" id="COG1669">
    <property type="taxonomic scope" value="Bacteria"/>
</dbReference>
<evidence type="ECO:0000313" key="3">
    <source>
        <dbReference type="Proteomes" id="UP000011021"/>
    </source>
</evidence>
<dbReference type="InterPro" id="IPR043519">
    <property type="entry name" value="NT_sf"/>
</dbReference>
<keyword evidence="2" id="KW-0808">Transferase</keyword>
<dbReference type="Gene3D" id="3.30.460.10">
    <property type="entry name" value="Beta Polymerase, domain 2"/>
    <property type="match status" value="1"/>
</dbReference>
<dbReference type="Pfam" id="PF18765">
    <property type="entry name" value="Polbeta"/>
    <property type="match status" value="1"/>
</dbReference>
<comment type="caution">
    <text evidence="2">The sequence shown here is derived from an EMBL/GenBank/DDBJ whole genome shotgun (WGS) entry which is preliminary data.</text>
</comment>
<proteinExistence type="predicted"/>
<dbReference type="EMBL" id="AEQP01000023">
    <property type="protein sequence ID" value="EFV93783.1"/>
    <property type="molecule type" value="Genomic_DNA"/>
</dbReference>
<dbReference type="Proteomes" id="UP000011021">
    <property type="component" value="Unassembled WGS sequence"/>
</dbReference>
<gene>
    <name evidence="2" type="ORF">HMPREF0551_2473</name>
</gene>
<dbReference type="HOGENOM" id="CLU_130257_1_0_4"/>
<dbReference type="CDD" id="cd05403">
    <property type="entry name" value="NT_KNTase_like"/>
    <property type="match status" value="1"/>
</dbReference>
<organism evidence="2 3">
    <name type="scientific">Lautropia mirabilis ATCC 51599</name>
    <dbReference type="NCBI Taxonomy" id="887898"/>
    <lineage>
        <taxon>Bacteria</taxon>
        <taxon>Pseudomonadati</taxon>
        <taxon>Pseudomonadota</taxon>
        <taxon>Betaproteobacteria</taxon>
        <taxon>Burkholderiales</taxon>
        <taxon>Burkholderiaceae</taxon>
        <taxon>Lautropia</taxon>
    </lineage>
</organism>
<dbReference type="InterPro" id="IPR052930">
    <property type="entry name" value="TA_antitoxin_MntA"/>
</dbReference>
<protein>
    <submittedName>
        <fullName evidence="2">Nucleotidyltransferase domain protein</fullName>
    </submittedName>
</protein>
<sequence length="146" mass="16346">MHSTARDPIVQHLRSHLPGLLAIYAFGSRITGNTTPDSDLDLAVLVAGHADIITLFNLSSDLADLAGCDVDLVDLRAASTVMQHQIIQTGVRWWAKDHQADLFEIYVCKEKWDLDRYRAGLLQDIQQQGRIYREGRATPPPPTEKQ</sequence>
<dbReference type="RefSeq" id="WP_005674929.1">
    <property type="nucleotide sequence ID" value="NZ_CP146288.1"/>
</dbReference>
<dbReference type="SUPFAM" id="SSF81301">
    <property type="entry name" value="Nucleotidyltransferase"/>
    <property type="match status" value="1"/>
</dbReference>
<dbReference type="InterPro" id="IPR041633">
    <property type="entry name" value="Polbeta"/>
</dbReference>
<name>E7S0K9_9BURK</name>
<accession>E7S0K9</accession>
<reference evidence="2 3" key="1">
    <citation type="submission" date="2010-12" db="EMBL/GenBank/DDBJ databases">
        <authorList>
            <person name="Muzny D."/>
            <person name="Qin X."/>
            <person name="Deng J."/>
            <person name="Jiang H."/>
            <person name="Liu Y."/>
            <person name="Qu J."/>
            <person name="Song X.-Z."/>
            <person name="Zhang L."/>
            <person name="Thornton R."/>
            <person name="Coyle M."/>
            <person name="Francisco L."/>
            <person name="Jackson L."/>
            <person name="Javaid M."/>
            <person name="Korchina V."/>
            <person name="Kovar C."/>
            <person name="Mata R."/>
            <person name="Mathew T."/>
            <person name="Ngo R."/>
            <person name="Nguyen L."/>
            <person name="Nguyen N."/>
            <person name="Okwuonu G."/>
            <person name="Ongeri F."/>
            <person name="Pham C."/>
            <person name="Simmons D."/>
            <person name="Wilczek-Boney K."/>
            <person name="Hale W."/>
            <person name="Jakkamsetti A."/>
            <person name="Pham P."/>
            <person name="Ruth R."/>
            <person name="San Lucas F."/>
            <person name="Warren J."/>
            <person name="Zhang J."/>
            <person name="Zhao Z."/>
            <person name="Zhou C."/>
            <person name="Zhu D."/>
            <person name="Lee S."/>
            <person name="Bess C."/>
            <person name="Blankenburg K."/>
            <person name="Forbes L."/>
            <person name="Fu Q."/>
            <person name="Gubbala S."/>
            <person name="Hirani K."/>
            <person name="Jayaseelan J.C."/>
            <person name="Lara F."/>
            <person name="Munidasa M."/>
            <person name="Palculict T."/>
            <person name="Patil S."/>
            <person name="Pu L.-L."/>
            <person name="Saada N."/>
            <person name="Tang L."/>
            <person name="Weissenberger G."/>
            <person name="Zhu Y."/>
            <person name="Hemphill L."/>
            <person name="Shang Y."/>
            <person name="Youmans B."/>
            <person name="Ayvaz T."/>
            <person name="Ross M."/>
            <person name="Santibanez J."/>
            <person name="Aqrawi P."/>
            <person name="Gross S."/>
            <person name="Joshi V."/>
            <person name="Fowler G."/>
            <person name="Nazareth L."/>
            <person name="Reid J."/>
            <person name="Worley K."/>
            <person name="Petrosino J."/>
            <person name="Highlander S."/>
            <person name="Gibbs R."/>
        </authorList>
    </citation>
    <scope>NUCLEOTIDE SEQUENCE [LARGE SCALE GENOMIC DNA]</scope>
    <source>
        <strain evidence="2 3">ATCC 51599</strain>
    </source>
</reference>
<feature type="domain" description="Polymerase beta nucleotidyltransferase" evidence="1">
    <location>
        <begin position="18"/>
        <end position="98"/>
    </location>
</feature>
<dbReference type="GO" id="GO:0016740">
    <property type="term" value="F:transferase activity"/>
    <property type="evidence" value="ECO:0007669"/>
    <property type="project" value="UniProtKB-KW"/>
</dbReference>
<dbReference type="NCBIfam" id="NF047752">
    <property type="entry name" value="MntA_antitoxin"/>
    <property type="match status" value="1"/>
</dbReference>
<evidence type="ECO:0000313" key="2">
    <source>
        <dbReference type="EMBL" id="EFV93783.1"/>
    </source>
</evidence>
<dbReference type="STRING" id="887898.HMPREF0551_2473"/>
<keyword evidence="3" id="KW-1185">Reference proteome</keyword>
<dbReference type="AlphaFoldDB" id="E7S0K9"/>
<dbReference type="PANTHER" id="PTHR43852">
    <property type="entry name" value="NUCLEOTIDYLTRANSFERASE"/>
    <property type="match status" value="1"/>
</dbReference>
<evidence type="ECO:0000259" key="1">
    <source>
        <dbReference type="Pfam" id="PF18765"/>
    </source>
</evidence>